<evidence type="ECO:0000256" key="4">
    <source>
        <dbReference type="ARBA" id="ARBA00023204"/>
    </source>
</evidence>
<dbReference type="AlphaFoldDB" id="A0A0A2SU76"/>
<dbReference type="FunFam" id="3.30.565.10:FF:000003">
    <property type="entry name" value="DNA mismatch repair endonuclease MutL"/>
    <property type="match status" value="1"/>
</dbReference>
<dbReference type="OrthoDB" id="9763467at2"/>
<dbReference type="GO" id="GO:0005524">
    <property type="term" value="F:ATP binding"/>
    <property type="evidence" value="ECO:0007669"/>
    <property type="project" value="InterPro"/>
</dbReference>
<dbReference type="Gene3D" id="3.30.565.10">
    <property type="entry name" value="Histidine kinase-like ATPase, C-terminal domain"/>
    <property type="match status" value="1"/>
</dbReference>
<dbReference type="InterPro" id="IPR038973">
    <property type="entry name" value="MutL/Mlh/Pms-like"/>
</dbReference>
<dbReference type="SMART" id="SM01340">
    <property type="entry name" value="DNA_mis_repair"/>
    <property type="match status" value="1"/>
</dbReference>
<feature type="domain" description="DNA mismatch repair protein S5" evidence="6">
    <location>
        <begin position="212"/>
        <end position="330"/>
    </location>
</feature>
<dbReference type="PROSITE" id="PS00058">
    <property type="entry name" value="DNA_MISMATCH_REPAIR_1"/>
    <property type="match status" value="1"/>
</dbReference>
<evidence type="ECO:0000259" key="6">
    <source>
        <dbReference type="SMART" id="SM01340"/>
    </source>
</evidence>
<evidence type="ECO:0000313" key="8">
    <source>
        <dbReference type="Proteomes" id="UP000054422"/>
    </source>
</evidence>
<dbReference type="InterPro" id="IPR002099">
    <property type="entry name" value="MutL/Mlh/PMS"/>
</dbReference>
<evidence type="ECO:0000256" key="3">
    <source>
        <dbReference type="ARBA" id="ARBA00022763"/>
    </source>
</evidence>
<dbReference type="RefSeq" id="WP_035889314.1">
    <property type="nucleotide sequence ID" value="NZ_JNCF01000021.1"/>
</dbReference>
<dbReference type="Pfam" id="PF13589">
    <property type="entry name" value="HATPase_c_3"/>
    <property type="match status" value="1"/>
</dbReference>
<dbReference type="GO" id="GO:0016887">
    <property type="term" value="F:ATP hydrolysis activity"/>
    <property type="evidence" value="ECO:0007669"/>
    <property type="project" value="InterPro"/>
</dbReference>
<protein>
    <recommendedName>
        <fullName evidence="2 5">DNA mismatch repair protein MutL</fullName>
    </recommendedName>
</protein>
<dbReference type="InterPro" id="IPR013507">
    <property type="entry name" value="DNA_mismatch_S5_2-like"/>
</dbReference>
<evidence type="ECO:0000313" key="7">
    <source>
        <dbReference type="EMBL" id="KGP63276.1"/>
    </source>
</evidence>
<dbReference type="InterPro" id="IPR014790">
    <property type="entry name" value="MutL_C"/>
</dbReference>
<comment type="similarity">
    <text evidence="1 5">Belongs to the DNA mismatch repair MutL/HexB family.</text>
</comment>
<dbReference type="CDD" id="cd03482">
    <property type="entry name" value="MutL_Trans_MutL"/>
    <property type="match status" value="1"/>
</dbReference>
<comment type="function">
    <text evidence="5">This protein is involved in the repair of mismatches in DNA. It is required for dam-dependent methyl-directed DNA mismatch repair. May act as a 'molecular matchmaker', a protein that promotes the formation of a stable complex between two or more DNA-binding proteins in an ATP-dependent manner without itself being part of a final effector complex.</text>
</comment>
<accession>A0A0A2SU76</accession>
<name>A0A0A2SU76_9GAMM</name>
<dbReference type="InterPro" id="IPR014762">
    <property type="entry name" value="DNA_mismatch_repair_CS"/>
</dbReference>
<organism evidence="7 8">
    <name type="scientific">Legionella norrlandica</name>
    <dbReference type="NCBI Taxonomy" id="1498499"/>
    <lineage>
        <taxon>Bacteria</taxon>
        <taxon>Pseudomonadati</taxon>
        <taxon>Pseudomonadota</taxon>
        <taxon>Gammaproteobacteria</taxon>
        <taxon>Legionellales</taxon>
        <taxon>Legionellaceae</taxon>
        <taxon>Legionella</taxon>
    </lineage>
</organism>
<dbReference type="InterPro" id="IPR014721">
    <property type="entry name" value="Ribsml_uS5_D2-typ_fold_subgr"/>
</dbReference>
<reference evidence="7 8" key="1">
    <citation type="submission" date="2014-05" db="EMBL/GenBank/DDBJ databases">
        <authorList>
            <person name="Rizzardi K."/>
            <person name="Winiecka-Krusnell J."/>
            <person name="Ramliden M."/>
            <person name="Alm E."/>
            <person name="Andersson S."/>
            <person name="Byfors S."/>
        </authorList>
    </citation>
    <scope>NUCLEOTIDE SEQUENCE [LARGE SCALE GENOMIC DNA]</scope>
    <source>
        <strain evidence="7 8">LEGN</strain>
    </source>
</reference>
<dbReference type="InterPro" id="IPR036890">
    <property type="entry name" value="HATPase_C_sf"/>
</dbReference>
<keyword evidence="3 5" id="KW-0227">DNA damage</keyword>
<dbReference type="Pfam" id="PF08676">
    <property type="entry name" value="MutL_C"/>
    <property type="match status" value="1"/>
</dbReference>
<dbReference type="Gene3D" id="3.30.230.10">
    <property type="match status" value="1"/>
</dbReference>
<dbReference type="GO" id="GO:0032300">
    <property type="term" value="C:mismatch repair complex"/>
    <property type="evidence" value="ECO:0007669"/>
    <property type="project" value="InterPro"/>
</dbReference>
<evidence type="ECO:0000256" key="1">
    <source>
        <dbReference type="ARBA" id="ARBA00006082"/>
    </source>
</evidence>
<dbReference type="EMBL" id="JNCF01000021">
    <property type="protein sequence ID" value="KGP63276.1"/>
    <property type="molecule type" value="Genomic_DNA"/>
</dbReference>
<keyword evidence="8" id="KW-1185">Reference proteome</keyword>
<proteinExistence type="inferred from homology"/>
<evidence type="ECO:0000256" key="2">
    <source>
        <dbReference type="ARBA" id="ARBA00021975"/>
    </source>
</evidence>
<sequence length="604" mass="67533">MGMRIHQLSPAIANQIAAGEVIEKPASVVKELLENSLDAGASAITIEVSYGGLLQIKVSDNGAGIVGDDLPLAVAAHATSKIKTLNDLYSIESMGFRGEALASIASVAKVTIISKPEAQENAMMLRVVGDEMTLTPCARNVGTTVDVSDLFYNAPVRKRFLKSEKLEFQAIEMLVRRFALSAPTIALTLKHNKKLIFSLPPALNEQAKQIRMSKILGSSFLQEAIFLEATLGDMSLYGWLSSPNLQRSQNDKQWIYVNKRMVKDKLLQHALKQSYDGLLHPGRFPICLLYFTLPSAEVDVNVHPTKHEVRFQQPRLVHDFFTTQLTKALHSSLSGPMSHGSSEQGMGLVKPLDSMNNPQKIGNIEYGCPPYSTIMEASVVSEPYNLHHKNKMKGDGVQCHSFLIQEGIPLSPIKFNKGQVYGEHAKYYSEKEMPWVILNEQFILVFISHEPYLIDVVAIFQGWLKKRLINKILPLACRPLLVPISYFLPEQCKYRIDDLKGELAQIGIQIECSDVDRLLIRSIPLEAPYLNFKLFFSSLGGLDSLSTDKLIELICVSQSFQPKQLTIEERSEMNQWIIELFSTEKSRNIGKALTVDDCRMLLND</sequence>
<dbReference type="CDD" id="cd16926">
    <property type="entry name" value="HATPase_MutL-MLH-PMS-like"/>
    <property type="match status" value="1"/>
</dbReference>
<dbReference type="InterPro" id="IPR037198">
    <property type="entry name" value="MutL_C_sf"/>
</dbReference>
<dbReference type="PANTHER" id="PTHR10073:SF12">
    <property type="entry name" value="DNA MISMATCH REPAIR PROTEIN MLH1"/>
    <property type="match status" value="1"/>
</dbReference>
<dbReference type="STRING" id="1498499.EP47_03025"/>
<dbReference type="Pfam" id="PF01119">
    <property type="entry name" value="DNA_mis_repair"/>
    <property type="match status" value="1"/>
</dbReference>
<dbReference type="SUPFAM" id="SSF118116">
    <property type="entry name" value="DNA mismatch repair protein MutL"/>
    <property type="match status" value="1"/>
</dbReference>
<dbReference type="GO" id="GO:0006298">
    <property type="term" value="P:mismatch repair"/>
    <property type="evidence" value="ECO:0007669"/>
    <property type="project" value="UniProtKB-UniRule"/>
</dbReference>
<keyword evidence="4 5" id="KW-0234">DNA repair</keyword>
<dbReference type="NCBIfam" id="TIGR00585">
    <property type="entry name" value="mutl"/>
    <property type="match status" value="1"/>
</dbReference>
<dbReference type="PANTHER" id="PTHR10073">
    <property type="entry name" value="DNA MISMATCH REPAIR PROTEIN MLH, PMS, MUTL"/>
    <property type="match status" value="1"/>
</dbReference>
<comment type="caution">
    <text evidence="7">The sequence shown here is derived from an EMBL/GenBank/DDBJ whole genome shotgun (WGS) entry which is preliminary data.</text>
</comment>
<dbReference type="SUPFAM" id="SSF54211">
    <property type="entry name" value="Ribosomal protein S5 domain 2-like"/>
    <property type="match status" value="1"/>
</dbReference>
<dbReference type="InterPro" id="IPR020667">
    <property type="entry name" value="DNA_mismatch_repair_MutL"/>
</dbReference>
<dbReference type="HAMAP" id="MF_00149">
    <property type="entry name" value="DNA_mis_repair"/>
    <property type="match status" value="1"/>
</dbReference>
<gene>
    <name evidence="5" type="primary">mutL</name>
    <name evidence="7" type="ORF">EP47_03025</name>
</gene>
<evidence type="ECO:0000256" key="5">
    <source>
        <dbReference type="HAMAP-Rule" id="MF_00149"/>
    </source>
</evidence>
<dbReference type="GO" id="GO:0140664">
    <property type="term" value="F:ATP-dependent DNA damage sensor activity"/>
    <property type="evidence" value="ECO:0007669"/>
    <property type="project" value="InterPro"/>
</dbReference>
<dbReference type="SUPFAM" id="SSF55874">
    <property type="entry name" value="ATPase domain of HSP90 chaperone/DNA topoisomerase II/histidine kinase"/>
    <property type="match status" value="1"/>
</dbReference>
<dbReference type="GO" id="GO:0030983">
    <property type="term" value="F:mismatched DNA binding"/>
    <property type="evidence" value="ECO:0007669"/>
    <property type="project" value="InterPro"/>
</dbReference>
<dbReference type="Proteomes" id="UP000054422">
    <property type="component" value="Unassembled WGS sequence"/>
</dbReference>
<dbReference type="InterPro" id="IPR020568">
    <property type="entry name" value="Ribosomal_Su5_D2-typ_SF"/>
</dbReference>